<dbReference type="Gene3D" id="3.80.10.10">
    <property type="entry name" value="Ribonuclease Inhibitor"/>
    <property type="match status" value="8"/>
</dbReference>
<evidence type="ECO:0000259" key="4">
    <source>
        <dbReference type="PROSITE" id="PS50181"/>
    </source>
</evidence>
<keyword evidence="3" id="KW-0677">Repeat</keyword>
<dbReference type="SMART" id="SM00365">
    <property type="entry name" value="LRR_SD22"/>
    <property type="match status" value="6"/>
</dbReference>
<dbReference type="EMBL" id="CAJNOJ010000372">
    <property type="protein sequence ID" value="CAF1421713.1"/>
    <property type="molecule type" value="Genomic_DNA"/>
</dbReference>
<evidence type="ECO:0000256" key="2">
    <source>
        <dbReference type="ARBA" id="ARBA00022614"/>
    </source>
</evidence>
<dbReference type="SUPFAM" id="SSF52047">
    <property type="entry name" value="RNI-like"/>
    <property type="match status" value="3"/>
</dbReference>
<dbReference type="AlphaFoldDB" id="A0A815MR12"/>
<dbReference type="Proteomes" id="UP000663852">
    <property type="component" value="Unassembled WGS sequence"/>
</dbReference>
<dbReference type="GO" id="GO:0005829">
    <property type="term" value="C:cytosol"/>
    <property type="evidence" value="ECO:0007669"/>
    <property type="project" value="TreeGrafter"/>
</dbReference>
<accession>A0A815MR12</accession>
<evidence type="ECO:0000256" key="1">
    <source>
        <dbReference type="ARBA" id="ARBA00022468"/>
    </source>
</evidence>
<dbReference type="InterPro" id="IPR001611">
    <property type="entry name" value="Leu-rich_rpt"/>
</dbReference>
<evidence type="ECO:0000256" key="3">
    <source>
        <dbReference type="ARBA" id="ARBA00022737"/>
    </source>
</evidence>
<gene>
    <name evidence="5" type="ORF">EDS130_LOCUS37534</name>
</gene>
<dbReference type="InterPro" id="IPR036047">
    <property type="entry name" value="F-box-like_dom_sf"/>
</dbReference>
<keyword evidence="1" id="KW-0343">GTPase activation</keyword>
<comment type="caution">
    <text evidence="5">The sequence shown here is derived from an EMBL/GenBank/DDBJ whole genome shotgun (WGS) entry which is preliminary data.</text>
</comment>
<dbReference type="SUPFAM" id="SSF52058">
    <property type="entry name" value="L domain-like"/>
    <property type="match status" value="1"/>
</dbReference>
<dbReference type="GO" id="GO:0006913">
    <property type="term" value="P:nucleocytoplasmic transport"/>
    <property type="evidence" value="ECO:0007669"/>
    <property type="project" value="TreeGrafter"/>
</dbReference>
<dbReference type="PROSITE" id="PS50181">
    <property type="entry name" value="FBOX"/>
    <property type="match status" value="1"/>
</dbReference>
<organism evidence="5 6">
    <name type="scientific">Adineta ricciae</name>
    <name type="common">Rotifer</name>
    <dbReference type="NCBI Taxonomy" id="249248"/>
    <lineage>
        <taxon>Eukaryota</taxon>
        <taxon>Metazoa</taxon>
        <taxon>Spiralia</taxon>
        <taxon>Gnathifera</taxon>
        <taxon>Rotifera</taxon>
        <taxon>Eurotatoria</taxon>
        <taxon>Bdelloidea</taxon>
        <taxon>Adinetida</taxon>
        <taxon>Adinetidae</taxon>
        <taxon>Adineta</taxon>
    </lineage>
</organism>
<dbReference type="InterPro" id="IPR001810">
    <property type="entry name" value="F-box_dom"/>
</dbReference>
<dbReference type="InterPro" id="IPR032675">
    <property type="entry name" value="LRR_dom_sf"/>
</dbReference>
<dbReference type="GO" id="GO:0005096">
    <property type="term" value="F:GTPase activator activity"/>
    <property type="evidence" value="ECO:0007669"/>
    <property type="project" value="UniProtKB-KW"/>
</dbReference>
<reference evidence="5" key="1">
    <citation type="submission" date="2021-02" db="EMBL/GenBank/DDBJ databases">
        <authorList>
            <person name="Nowell W R."/>
        </authorList>
    </citation>
    <scope>NUCLEOTIDE SEQUENCE</scope>
</reference>
<dbReference type="OrthoDB" id="120976at2759"/>
<sequence>MTDKSLSILPNELFHHILKYLDTHFIIFTLRRVSKQFYDITNRYNGYLLDVNSMSSSHLKIISRIIRPESITALKFHDEPNQQSQIGLFFSIFNIDQLVSLKTIVVGDCFHSENYQHLQKLPIKNLASLHISYDRKYETYALPFISKVLSLPTLHQLHLIQSNFTLKDISCSTPENIQYLTIRSCSFSEYNLILRDSPSLQTIVIAKFTMDQSGPSKHCSQLLSLAIGDSALSMLDFGLLLSLTPSLTRLNLGSYRTTLDSIINGSDWSDLIQTKLSNLRIFHFFFSYSLKERSEAKDLDLLINQFRTPFWLHEKQWIVRCDYYLHYNLVNIYTTLQCTMDFENQVKRFKSKQASSIMLRFHSIVDLLSMTSDATESTPLTTLNLNDENTPMHDIKYLAYALQTDKTVKHFTMKNNAIGEEGARYIAEALRTNTTLISIDLDGCRIGNKGAQYLADGLQHNTVIRSIFLGENNIGEAGALYLAEGIKRMKTLTTLGLNDNQIGACGAKYLSDALRDNQALVISHLLLRGNSLGDEGVQSLVEGFRNNTTISHLHLDNSDIRDEGARYLFESLMKNTTLTSLTLNGNKIGIAGAQCLANALENKRELIQLDLRDNNLGDQGALHVTEILKDMETLKSLNLSSNEISAAIVEEIYKLFQKKHKLVCFDLTDNDECTAAAAMNADFQLRNSEILTLHLQSKNIGDKGVTFIADALKNNTTLRELDLRSNKIGEKGAEALSFALRNNTILKKLCLSDNENVRCDIIEMIFIRTRKRKTRKIMSFLGEKMSDFGIEYLLGTLNNNTTIEELELSANEITDQGVQLITDWLKTNRSLQKLSIRYNNITDIGAVYIADMLKENTILKVLDLRSNKIETKGIERLADAVETNTTLTNLDLEDNRSDLCKALEQSVRIRHDKDLKIFRAIPKCLGYEGAKMIRQGLRNHMCLIELSFDDCKIGYEGMECISSILEVNKSLTRLCLNGNLIECKGVQCLTKTLQHHPALAILELQYNSIGDEGAKYLADLLETNQVLTTLDLQRNLIGYQGAQDFIGALKKNTNFQYLKLRHNKSPACEAISIIRGSLHLEHERHVDLECCGVGDRIIEYMSSLIPTANIIQCLNLISNNITDTGAQYLATAIKQSTTLINLYLQSNDIGDEGARHLAEALKYNQTLSTLHLRGNQIGPTGIQYLEDVKRIRTTPIEFDLNSAIQLLCPQGHRLKLCNSQQRKKNNTESYEMKEFRCGICSQESPRLSWHCSCTITGFDICETCPDRQE</sequence>
<dbReference type="GO" id="GO:0005634">
    <property type="term" value="C:nucleus"/>
    <property type="evidence" value="ECO:0007669"/>
    <property type="project" value="TreeGrafter"/>
</dbReference>
<dbReference type="SMART" id="SM00256">
    <property type="entry name" value="FBOX"/>
    <property type="match status" value="1"/>
</dbReference>
<evidence type="ECO:0000313" key="6">
    <source>
        <dbReference type="Proteomes" id="UP000663852"/>
    </source>
</evidence>
<feature type="domain" description="F-box" evidence="4">
    <location>
        <begin position="3"/>
        <end position="51"/>
    </location>
</feature>
<dbReference type="PANTHER" id="PTHR24113">
    <property type="entry name" value="RAN GTPASE-ACTIVATING PROTEIN 1"/>
    <property type="match status" value="1"/>
</dbReference>
<evidence type="ECO:0000313" key="5">
    <source>
        <dbReference type="EMBL" id="CAF1421713.1"/>
    </source>
</evidence>
<dbReference type="SUPFAM" id="SSF81383">
    <property type="entry name" value="F-box domain"/>
    <property type="match status" value="1"/>
</dbReference>
<keyword evidence="2" id="KW-0433">Leucine-rich repeat</keyword>
<dbReference type="GO" id="GO:0031267">
    <property type="term" value="F:small GTPase binding"/>
    <property type="evidence" value="ECO:0007669"/>
    <property type="project" value="TreeGrafter"/>
</dbReference>
<dbReference type="Pfam" id="PF13516">
    <property type="entry name" value="LRR_6"/>
    <property type="match status" value="16"/>
</dbReference>
<dbReference type="InterPro" id="IPR027038">
    <property type="entry name" value="RanGap"/>
</dbReference>
<name>A0A815MR12_ADIRI</name>
<protein>
    <recommendedName>
        <fullName evidence="4">F-box domain-containing protein</fullName>
    </recommendedName>
</protein>
<proteinExistence type="predicted"/>
<dbReference type="Pfam" id="PF00646">
    <property type="entry name" value="F-box"/>
    <property type="match status" value="1"/>
</dbReference>
<dbReference type="PANTHER" id="PTHR24113:SF12">
    <property type="entry name" value="RAN GTPASE-ACTIVATING PROTEIN 1"/>
    <property type="match status" value="1"/>
</dbReference>
<dbReference type="GO" id="GO:0048471">
    <property type="term" value="C:perinuclear region of cytoplasm"/>
    <property type="evidence" value="ECO:0007669"/>
    <property type="project" value="TreeGrafter"/>
</dbReference>
<dbReference type="SMART" id="SM00368">
    <property type="entry name" value="LRR_RI"/>
    <property type="match status" value="22"/>
</dbReference>